<accession>A0A2T8I801</accession>
<dbReference type="EMBL" id="CM008053">
    <property type="protein sequence ID" value="PVH33809.1"/>
    <property type="molecule type" value="Genomic_DNA"/>
</dbReference>
<dbReference type="AlphaFoldDB" id="A0A2T8I801"/>
<gene>
    <name evidence="2" type="ORF">PAHAL_8G069400</name>
</gene>
<evidence type="ECO:0000313" key="2">
    <source>
        <dbReference type="EMBL" id="PVH33809.1"/>
    </source>
</evidence>
<name>A0A2T8I801_9POAL</name>
<protein>
    <submittedName>
        <fullName evidence="2">Uncharacterized protein</fullName>
    </submittedName>
</protein>
<reference evidence="2" key="1">
    <citation type="submission" date="2018-04" db="EMBL/GenBank/DDBJ databases">
        <title>WGS assembly of Panicum hallii.</title>
        <authorList>
            <person name="Lovell J."/>
            <person name="Jenkins J."/>
            <person name="Lowry D."/>
            <person name="Mamidi S."/>
            <person name="Sreedasyam A."/>
            <person name="Weng X."/>
            <person name="Barry K."/>
            <person name="Bonette J."/>
            <person name="Campitelli B."/>
            <person name="Daum C."/>
            <person name="Gordon S."/>
            <person name="Gould B."/>
            <person name="Lipzen A."/>
            <person name="Macqueen A."/>
            <person name="Palacio-Mejia J."/>
            <person name="Plott C."/>
            <person name="Shakirov E."/>
            <person name="Shu S."/>
            <person name="Yoshinaga Y."/>
            <person name="Zane M."/>
            <person name="Rokhsar D."/>
            <person name="Grimwood J."/>
            <person name="Schmutz J."/>
            <person name="Juenger T."/>
        </authorList>
    </citation>
    <scope>NUCLEOTIDE SEQUENCE [LARGE SCALE GENOMIC DNA]</scope>
    <source>
        <strain evidence="2">FIL2</strain>
    </source>
</reference>
<organism evidence="2">
    <name type="scientific">Panicum hallii</name>
    <dbReference type="NCBI Taxonomy" id="206008"/>
    <lineage>
        <taxon>Eukaryota</taxon>
        <taxon>Viridiplantae</taxon>
        <taxon>Streptophyta</taxon>
        <taxon>Embryophyta</taxon>
        <taxon>Tracheophyta</taxon>
        <taxon>Spermatophyta</taxon>
        <taxon>Magnoliopsida</taxon>
        <taxon>Liliopsida</taxon>
        <taxon>Poales</taxon>
        <taxon>Poaceae</taxon>
        <taxon>PACMAD clade</taxon>
        <taxon>Panicoideae</taxon>
        <taxon>Panicodae</taxon>
        <taxon>Paniceae</taxon>
        <taxon>Panicinae</taxon>
        <taxon>Panicum</taxon>
        <taxon>Panicum sect. Panicum</taxon>
    </lineage>
</organism>
<evidence type="ECO:0000256" key="1">
    <source>
        <dbReference type="SAM" id="MobiDB-lite"/>
    </source>
</evidence>
<sequence>MSLYRRRGLVTRISFVGSYGRRYLRTCVSFVSCYAFHISYDSCICVSQILHAHVQNRSSPHRLHAQETIFHRFKNFKIQHHNSRTSQVIQSSSSKTSSKTITSRTSKTTSKDNIDI</sequence>
<dbReference type="Gramene" id="PVH33809">
    <property type="protein sequence ID" value="PVH33809"/>
    <property type="gene ID" value="PAHAL_8G069400"/>
</dbReference>
<proteinExistence type="predicted"/>
<dbReference type="Proteomes" id="UP000243499">
    <property type="component" value="Chromosome 8"/>
</dbReference>
<feature type="compositionally biased region" description="Low complexity" evidence="1">
    <location>
        <begin position="84"/>
        <end position="108"/>
    </location>
</feature>
<feature type="region of interest" description="Disordered" evidence="1">
    <location>
        <begin position="81"/>
        <end position="116"/>
    </location>
</feature>